<evidence type="ECO:0000259" key="3">
    <source>
        <dbReference type="PROSITE" id="PS50989"/>
    </source>
</evidence>
<reference evidence="4 5" key="1">
    <citation type="submission" date="2023-09" db="EMBL/GenBank/DDBJ databases">
        <authorList>
            <person name="Rey-Velasco X."/>
        </authorList>
    </citation>
    <scope>NUCLEOTIDE SEQUENCE [LARGE SCALE GENOMIC DNA]</scope>
    <source>
        <strain evidence="4 5">P385</strain>
    </source>
</reference>
<dbReference type="GO" id="GO:0016740">
    <property type="term" value="F:transferase activity"/>
    <property type="evidence" value="ECO:0007669"/>
    <property type="project" value="UniProtKB-KW"/>
</dbReference>
<dbReference type="Proteomes" id="UP001259982">
    <property type="component" value="Unassembled WGS sequence"/>
</dbReference>
<evidence type="ECO:0000256" key="1">
    <source>
        <dbReference type="SAM" id="MobiDB-lite"/>
    </source>
</evidence>
<dbReference type="Pfam" id="PF01039">
    <property type="entry name" value="Carboxyl_trans"/>
    <property type="match status" value="1"/>
</dbReference>
<dbReference type="PANTHER" id="PTHR43842:SF2">
    <property type="entry name" value="PROPIONYL-COA CARBOXYLASE BETA CHAIN, MITOCHONDRIAL"/>
    <property type="match status" value="1"/>
</dbReference>
<name>A0ABU3B426_9GAMM</name>
<dbReference type="InterPro" id="IPR051047">
    <property type="entry name" value="AccD/PCCB"/>
</dbReference>
<dbReference type="InterPro" id="IPR011762">
    <property type="entry name" value="COA_CT_N"/>
</dbReference>
<comment type="caution">
    <text evidence="4">The sequence shown here is derived from an EMBL/GenBank/DDBJ whole genome shotgun (WGS) entry which is preliminary data.</text>
</comment>
<dbReference type="InterPro" id="IPR011763">
    <property type="entry name" value="COA_CT_C"/>
</dbReference>
<dbReference type="EMBL" id="JAVRHY010000001">
    <property type="protein sequence ID" value="MDT0617214.1"/>
    <property type="molecule type" value="Genomic_DNA"/>
</dbReference>
<dbReference type="InterPro" id="IPR029045">
    <property type="entry name" value="ClpP/crotonase-like_dom_sf"/>
</dbReference>
<protein>
    <submittedName>
        <fullName evidence="4">Carboxyl transferase domain-containing protein</fullName>
    </submittedName>
</protein>
<dbReference type="PROSITE" id="PS50980">
    <property type="entry name" value="COA_CT_NTER"/>
    <property type="match status" value="1"/>
</dbReference>
<dbReference type="InterPro" id="IPR034733">
    <property type="entry name" value="AcCoA_carboxyl_beta"/>
</dbReference>
<sequence length="515" mass="55636">MSWKTQRDEIEQRRRAALEQGGEDAVARQHGKGLLTIRERIDGLLDANSFREVGPIAGAGERDEDGNLTEFQPANFVLGTGRIEGRHCVVGGEDFTQGGGSPNAAGLRKSVYTEELAVRYRVPLIRLHQGAGGSVAGSSGKGQSHAPVYETHRFKSIARALKTVPVASAALGAVAGMPAGRLVSSHFAVMTRNSQVLIGGPALVERALKRKLTKEELGGPEVHECSGVVDAVVDDEFAAFDAIRRFLSYLPANVNELPPVAETTDSPERRDEALNDVIPDNRKMTYDVRLILHGVLDRGSVFEMTAGYGPSLITALARLNGVPVGVLANDCTRIAGAMDANACRKLKRFVEFCEQFHLPVISFVDEPGFMIGLQAEQDGTIRAGGEALTTVATTTVPWASVVMRKSMGLASALHYGDQAYVLAWPSAEFGALPVEGGVALAFKREIEAAEDPEAKRQELEEQFAARQSPFPRAETFAVHDLINPGETRMRLCGWLELSRPLLDEQCPSSTPSDRQ</sequence>
<feature type="domain" description="CoA carboxyltransferase N-terminal" evidence="2">
    <location>
        <begin position="3"/>
        <end position="262"/>
    </location>
</feature>
<evidence type="ECO:0000313" key="4">
    <source>
        <dbReference type="EMBL" id="MDT0617214.1"/>
    </source>
</evidence>
<keyword evidence="4" id="KW-0808">Transferase</keyword>
<dbReference type="PANTHER" id="PTHR43842">
    <property type="entry name" value="PROPIONYL-COA CARBOXYLASE BETA CHAIN"/>
    <property type="match status" value="1"/>
</dbReference>
<feature type="region of interest" description="Disordered" evidence="1">
    <location>
        <begin position="1"/>
        <end position="24"/>
    </location>
</feature>
<feature type="compositionally biased region" description="Basic and acidic residues" evidence="1">
    <location>
        <begin position="1"/>
        <end position="17"/>
    </location>
</feature>
<dbReference type="PROSITE" id="PS50989">
    <property type="entry name" value="COA_CT_CTER"/>
    <property type="match status" value="1"/>
</dbReference>
<dbReference type="SUPFAM" id="SSF52096">
    <property type="entry name" value="ClpP/crotonase"/>
    <property type="match status" value="2"/>
</dbReference>
<organism evidence="4 5">
    <name type="scientific">Spectribacter acetivorans</name>
    <dbReference type="NCBI Taxonomy" id="3075603"/>
    <lineage>
        <taxon>Bacteria</taxon>
        <taxon>Pseudomonadati</taxon>
        <taxon>Pseudomonadota</taxon>
        <taxon>Gammaproteobacteria</taxon>
        <taxon>Salinisphaerales</taxon>
        <taxon>Salinisphaeraceae</taxon>
        <taxon>Spectribacter</taxon>
    </lineage>
</organism>
<feature type="domain" description="CoA carboxyltransferase C-terminal" evidence="3">
    <location>
        <begin position="266"/>
        <end position="515"/>
    </location>
</feature>
<keyword evidence="5" id="KW-1185">Reference proteome</keyword>
<evidence type="ECO:0000259" key="2">
    <source>
        <dbReference type="PROSITE" id="PS50980"/>
    </source>
</evidence>
<proteinExistence type="predicted"/>
<dbReference type="RefSeq" id="WP_311656857.1">
    <property type="nucleotide sequence ID" value="NZ_JAVRHY010000001.1"/>
</dbReference>
<dbReference type="Gene3D" id="3.90.226.10">
    <property type="entry name" value="2-enoyl-CoA Hydratase, Chain A, domain 1"/>
    <property type="match status" value="2"/>
</dbReference>
<gene>
    <name evidence="4" type="ORF">RM531_01865</name>
</gene>
<evidence type="ECO:0000313" key="5">
    <source>
        <dbReference type="Proteomes" id="UP001259982"/>
    </source>
</evidence>
<accession>A0ABU3B426</accession>